<dbReference type="KEGG" id="lgi:LOTGIDRAFT_123321"/>
<evidence type="ECO:0000313" key="3">
    <source>
        <dbReference type="EMBL" id="ESO90452.1"/>
    </source>
</evidence>
<dbReference type="RefSeq" id="XP_009058777.1">
    <property type="nucleotide sequence ID" value="XM_009060529.1"/>
</dbReference>
<keyword evidence="4" id="KW-1185">Reference proteome</keyword>
<feature type="domain" description="Kazrin N-terminal" evidence="2">
    <location>
        <begin position="1"/>
        <end position="128"/>
    </location>
</feature>
<dbReference type="InterPro" id="IPR059089">
    <property type="entry name" value="Kazrin_N"/>
</dbReference>
<dbReference type="OrthoDB" id="6430345at2759"/>
<organism evidence="3 4">
    <name type="scientific">Lottia gigantea</name>
    <name type="common">Giant owl limpet</name>
    <dbReference type="NCBI Taxonomy" id="225164"/>
    <lineage>
        <taxon>Eukaryota</taxon>
        <taxon>Metazoa</taxon>
        <taxon>Spiralia</taxon>
        <taxon>Lophotrochozoa</taxon>
        <taxon>Mollusca</taxon>
        <taxon>Gastropoda</taxon>
        <taxon>Patellogastropoda</taxon>
        <taxon>Lottioidea</taxon>
        <taxon>Lottiidae</taxon>
        <taxon>Lottia</taxon>
    </lineage>
</organism>
<dbReference type="Proteomes" id="UP000030746">
    <property type="component" value="Unassembled WGS sequence"/>
</dbReference>
<dbReference type="AlphaFoldDB" id="V4A1C7"/>
<dbReference type="STRING" id="225164.V4A1C7"/>
<dbReference type="EMBL" id="KB202408">
    <property type="protein sequence ID" value="ESO90452.1"/>
    <property type="molecule type" value="Genomic_DNA"/>
</dbReference>
<gene>
    <name evidence="3" type="ORF">LOTGIDRAFT_123321</name>
</gene>
<evidence type="ECO:0000259" key="2">
    <source>
        <dbReference type="Pfam" id="PF25986"/>
    </source>
</evidence>
<dbReference type="InterPro" id="IPR037614">
    <property type="entry name" value="Kazrin"/>
</dbReference>
<protein>
    <recommendedName>
        <fullName evidence="2">Kazrin N-terminal domain-containing protein</fullName>
    </recommendedName>
</protein>
<proteinExistence type="predicted"/>
<dbReference type="OMA" id="LHEIMIL"/>
<evidence type="ECO:0000256" key="1">
    <source>
        <dbReference type="SAM" id="Coils"/>
    </source>
</evidence>
<feature type="non-terminal residue" evidence="3">
    <location>
        <position position="1"/>
    </location>
</feature>
<keyword evidence="1" id="KW-0175">Coiled coil</keyword>
<reference evidence="3 4" key="1">
    <citation type="journal article" date="2013" name="Nature">
        <title>Insights into bilaterian evolution from three spiralian genomes.</title>
        <authorList>
            <person name="Simakov O."/>
            <person name="Marletaz F."/>
            <person name="Cho S.J."/>
            <person name="Edsinger-Gonzales E."/>
            <person name="Havlak P."/>
            <person name="Hellsten U."/>
            <person name="Kuo D.H."/>
            <person name="Larsson T."/>
            <person name="Lv J."/>
            <person name="Arendt D."/>
            <person name="Savage R."/>
            <person name="Osoegawa K."/>
            <person name="de Jong P."/>
            <person name="Grimwood J."/>
            <person name="Chapman J.A."/>
            <person name="Shapiro H."/>
            <person name="Aerts A."/>
            <person name="Otillar R.P."/>
            <person name="Terry A.Y."/>
            <person name="Boore J.L."/>
            <person name="Grigoriev I.V."/>
            <person name="Lindberg D.R."/>
            <person name="Seaver E.C."/>
            <person name="Weisblat D.A."/>
            <person name="Putnam N.H."/>
            <person name="Rokhsar D.S."/>
        </authorList>
    </citation>
    <scope>NUCLEOTIDE SEQUENCE [LARGE SCALE GENOMIC DNA]</scope>
</reference>
<dbReference type="Pfam" id="PF25986">
    <property type="entry name" value="Kazrin"/>
    <property type="match status" value="1"/>
</dbReference>
<feature type="coiled-coil region" evidence="1">
    <location>
        <begin position="6"/>
        <end position="128"/>
    </location>
</feature>
<dbReference type="HOGENOM" id="CLU_109623_1_0_1"/>
<dbReference type="GeneID" id="20232226"/>
<sequence>ELKLELIQMKQEFNRAKEALQAMKADRKRLKGEKLELLKQIKQLYETLEEKEAELRDFIRNYEQRVHESDDTIKQLVTEKEESEREKWEIIKKARDSAERVVILRAQLDSKETQIKKLEAELVEVRKHQHLQLSLLF</sequence>
<dbReference type="PANTHER" id="PTHR12776:SF1">
    <property type="entry name" value="KAZRIN"/>
    <property type="match status" value="1"/>
</dbReference>
<dbReference type="CTD" id="20232226"/>
<accession>V4A1C7</accession>
<evidence type="ECO:0000313" key="4">
    <source>
        <dbReference type="Proteomes" id="UP000030746"/>
    </source>
</evidence>
<name>V4A1C7_LOTGI</name>
<dbReference type="PANTHER" id="PTHR12776">
    <property type="entry name" value="KAZRIN-RELATED"/>
    <property type="match status" value="1"/>
</dbReference>